<feature type="transmembrane region" description="Helical" evidence="1">
    <location>
        <begin position="271"/>
        <end position="290"/>
    </location>
</feature>
<keyword evidence="3" id="KW-0482">Metalloprotease</keyword>
<feature type="transmembrane region" description="Helical" evidence="1">
    <location>
        <begin position="212"/>
        <end position="234"/>
    </location>
</feature>
<evidence type="ECO:0000256" key="1">
    <source>
        <dbReference type="SAM" id="Phobius"/>
    </source>
</evidence>
<accession>A0A856MCB6</accession>
<dbReference type="InterPro" id="IPR003675">
    <property type="entry name" value="Rce1/LyrA-like_dom"/>
</dbReference>
<proteinExistence type="predicted"/>
<feature type="transmembrane region" description="Helical" evidence="1">
    <location>
        <begin position="72"/>
        <end position="89"/>
    </location>
</feature>
<dbReference type="Proteomes" id="UP000503129">
    <property type="component" value="Chromosome"/>
</dbReference>
<keyword evidence="1" id="KW-1133">Transmembrane helix</keyword>
<keyword evidence="1" id="KW-0812">Transmembrane</keyword>
<feature type="transmembrane region" description="Helical" evidence="1">
    <location>
        <begin position="149"/>
        <end position="168"/>
    </location>
</feature>
<sequence>MQEVNCVFLPTFISLPEPSINFLLSSLKDAPVLFVVMAFFIVWVSCWLPIAALTAFVLKWQPSQLLQPEQKLPLVVSLYLLAPLILWVTSWLTDTPFSDYGLIGNVSTLYSLVVGLALGIFSITLVFLWQSWLGWCSFQWSNIKLVRPILLPILLVALFVGGIEELIFRGFVFTELEKGGSVWVAALISSSIFALLHLVWEQKETIPQLPGLWFMGMVLVLARFVDGGSIGLAWGLHTGWIWAIATVDTAALIDYTGEVSEWVTGKNKKPLAGVAGVVCLLLTGGVLWLFSRYFDFVH</sequence>
<dbReference type="PANTHER" id="PTHR39430">
    <property type="entry name" value="MEMBRANE-ASSOCIATED PROTEASE-RELATED"/>
    <property type="match status" value="1"/>
</dbReference>
<gene>
    <name evidence="3" type="ORF">DP114_07355</name>
</gene>
<keyword evidence="3" id="KW-0378">Hydrolase</keyword>
<feature type="transmembrane region" description="Helical" evidence="1">
    <location>
        <begin position="109"/>
        <end position="129"/>
    </location>
</feature>
<dbReference type="KEGG" id="bsen:DP114_07355"/>
<protein>
    <submittedName>
        <fullName evidence="3">CPBP family intramembrane metalloprotease domain-containing protein</fullName>
    </submittedName>
</protein>
<feature type="domain" description="CAAX prenyl protease 2/Lysostaphin resistance protein A-like" evidence="2">
    <location>
        <begin position="149"/>
        <end position="240"/>
    </location>
</feature>
<dbReference type="Pfam" id="PF02517">
    <property type="entry name" value="Rce1-like"/>
    <property type="match status" value="1"/>
</dbReference>
<evidence type="ECO:0000313" key="4">
    <source>
        <dbReference type="Proteomes" id="UP000503129"/>
    </source>
</evidence>
<dbReference type="EMBL" id="CP030118">
    <property type="protein sequence ID" value="QDL07739.1"/>
    <property type="molecule type" value="Genomic_DNA"/>
</dbReference>
<keyword evidence="3" id="KW-0645">Protease</keyword>
<dbReference type="PANTHER" id="PTHR39430:SF1">
    <property type="entry name" value="PROTEASE"/>
    <property type="match status" value="1"/>
</dbReference>
<keyword evidence="4" id="KW-1185">Reference proteome</keyword>
<dbReference type="AlphaFoldDB" id="A0A856MCB6"/>
<evidence type="ECO:0000313" key="3">
    <source>
        <dbReference type="EMBL" id="QDL07739.1"/>
    </source>
</evidence>
<evidence type="ECO:0000259" key="2">
    <source>
        <dbReference type="Pfam" id="PF02517"/>
    </source>
</evidence>
<dbReference type="GO" id="GO:0008237">
    <property type="term" value="F:metallopeptidase activity"/>
    <property type="evidence" value="ECO:0007669"/>
    <property type="project" value="UniProtKB-KW"/>
</dbReference>
<dbReference type="RefSeq" id="WP_171975786.1">
    <property type="nucleotide sequence ID" value="NZ_CAWOXK010000001.1"/>
</dbReference>
<reference evidence="3 4" key="1">
    <citation type="submission" date="2018-06" db="EMBL/GenBank/DDBJ databases">
        <title>Comparative genomics of Brasilonema spp. strains.</title>
        <authorList>
            <person name="Alvarenga D.O."/>
            <person name="Fiore M.F."/>
            <person name="Varani A.M."/>
        </authorList>
    </citation>
    <scope>NUCLEOTIDE SEQUENCE [LARGE SCALE GENOMIC DNA]</scope>
    <source>
        <strain evidence="3 4">CENA114</strain>
    </source>
</reference>
<feature type="transmembrane region" description="Helical" evidence="1">
    <location>
        <begin position="32"/>
        <end position="60"/>
    </location>
</feature>
<name>A0A856MCB6_9CYAN</name>
<keyword evidence="1" id="KW-0472">Membrane</keyword>
<organism evidence="3 4">
    <name type="scientific">Brasilonema sennae CENA114</name>
    <dbReference type="NCBI Taxonomy" id="415709"/>
    <lineage>
        <taxon>Bacteria</taxon>
        <taxon>Bacillati</taxon>
        <taxon>Cyanobacteriota</taxon>
        <taxon>Cyanophyceae</taxon>
        <taxon>Nostocales</taxon>
        <taxon>Scytonemataceae</taxon>
        <taxon>Brasilonema</taxon>
        <taxon>Bromeliae group (in: Brasilonema)</taxon>
    </lineage>
</organism>
<dbReference type="GO" id="GO:0004175">
    <property type="term" value="F:endopeptidase activity"/>
    <property type="evidence" value="ECO:0007669"/>
    <property type="project" value="UniProtKB-ARBA"/>
</dbReference>
<feature type="transmembrane region" description="Helical" evidence="1">
    <location>
        <begin position="180"/>
        <end position="200"/>
    </location>
</feature>
<dbReference type="GO" id="GO:0006508">
    <property type="term" value="P:proteolysis"/>
    <property type="evidence" value="ECO:0007669"/>
    <property type="project" value="UniProtKB-KW"/>
</dbReference>
<dbReference type="GO" id="GO:0080120">
    <property type="term" value="P:CAAX-box protein maturation"/>
    <property type="evidence" value="ECO:0007669"/>
    <property type="project" value="UniProtKB-ARBA"/>
</dbReference>